<dbReference type="InterPro" id="IPR005031">
    <property type="entry name" value="COQ10_START"/>
</dbReference>
<dbReference type="Gene3D" id="3.30.530.20">
    <property type="match status" value="1"/>
</dbReference>
<sequence length="40" mass="4678">MSEVIEAVEVDLPVSAVYTLWTRFETFPEFMEGVTRVDRQ</sequence>
<reference evidence="2 3" key="1">
    <citation type="submission" date="2020-10" db="EMBL/GenBank/DDBJ databases">
        <title>Sequencing the genomes of 1000 actinobacteria strains.</title>
        <authorList>
            <person name="Klenk H.-P."/>
        </authorList>
    </citation>
    <scope>NUCLEOTIDE SEQUENCE [LARGE SCALE GENOMIC DNA]</scope>
    <source>
        <strain evidence="2 3">DSM 45157</strain>
    </source>
</reference>
<protein>
    <submittedName>
        <fullName evidence="2">Membrane protein</fullName>
    </submittedName>
</protein>
<name>A0ABR9HFA2_9ACTN</name>
<evidence type="ECO:0000313" key="2">
    <source>
        <dbReference type="EMBL" id="MBE1457694.1"/>
    </source>
</evidence>
<dbReference type="RefSeq" id="WP_264081824.1">
    <property type="nucleotide sequence ID" value="NZ_BMXJ01000004.1"/>
</dbReference>
<organism evidence="2 3">
    <name type="scientific">Nocardiopsis terrae</name>
    <dbReference type="NCBI Taxonomy" id="372655"/>
    <lineage>
        <taxon>Bacteria</taxon>
        <taxon>Bacillati</taxon>
        <taxon>Actinomycetota</taxon>
        <taxon>Actinomycetes</taxon>
        <taxon>Streptosporangiales</taxon>
        <taxon>Nocardiopsidaceae</taxon>
        <taxon>Nocardiopsis</taxon>
    </lineage>
</organism>
<dbReference type="SUPFAM" id="SSF55961">
    <property type="entry name" value="Bet v1-like"/>
    <property type="match status" value="1"/>
</dbReference>
<dbReference type="Pfam" id="PF03364">
    <property type="entry name" value="Polyketide_cyc"/>
    <property type="match status" value="1"/>
</dbReference>
<dbReference type="Proteomes" id="UP000598217">
    <property type="component" value="Unassembled WGS sequence"/>
</dbReference>
<gene>
    <name evidence="2" type="ORF">H4W79_001908</name>
</gene>
<keyword evidence="3" id="KW-1185">Reference proteome</keyword>
<evidence type="ECO:0000313" key="3">
    <source>
        <dbReference type="Proteomes" id="UP000598217"/>
    </source>
</evidence>
<dbReference type="EMBL" id="JADBDY010000001">
    <property type="protein sequence ID" value="MBE1457694.1"/>
    <property type="molecule type" value="Genomic_DNA"/>
</dbReference>
<accession>A0ABR9HFA2</accession>
<comment type="caution">
    <text evidence="2">The sequence shown here is derived from an EMBL/GenBank/DDBJ whole genome shotgun (WGS) entry which is preliminary data.</text>
</comment>
<proteinExistence type="predicted"/>
<feature type="domain" description="Coenzyme Q-binding protein COQ10 START" evidence="1">
    <location>
        <begin position="10"/>
        <end position="37"/>
    </location>
</feature>
<evidence type="ECO:0000259" key="1">
    <source>
        <dbReference type="Pfam" id="PF03364"/>
    </source>
</evidence>
<dbReference type="InterPro" id="IPR023393">
    <property type="entry name" value="START-like_dom_sf"/>
</dbReference>